<evidence type="ECO:0000313" key="8">
    <source>
        <dbReference type="Proteomes" id="UP000318834"/>
    </source>
</evidence>
<comment type="cofactor">
    <cofactor evidence="1">
        <name>pyridoxal 5'-phosphate</name>
        <dbReference type="ChEBI" id="CHEBI:597326"/>
    </cofactor>
</comment>
<dbReference type="InterPro" id="IPR015422">
    <property type="entry name" value="PyrdxlP-dep_Trfase_small"/>
</dbReference>
<sequence length="348" mass="37389">MTIIDLRSDTVTQPTEEMREAMARARVGDDVLGEDPTVHELEGLAAEMLGKERGLFVPSGTMANLVAVMTHTQKGDEVLVEAEAHTYYYEVGSISAVAGVIPRPIPGRLGYIAPDQVREAVRPPNVHFPIPRLLCLENTHNRAGGIPFGPQEMDAVGLTAHELGLAVHVDGARIFNAAVAVGVPAGQLVRYADSVMFCVSKGLSAPVGSVLLGKADFIERARRFRKMVGGGMRQAGVIAAAGIVALRTMVDRLATDHANARRLAEGISRTAPLSVDLSRVRTNIVLVAVNARLTAPEFTDRLKQEGVLTLPTGPSTIRMVTHRHITAHDVDMALEAIRRTATAFVQPR</sequence>
<dbReference type="InterPro" id="IPR015421">
    <property type="entry name" value="PyrdxlP-dep_Trfase_major"/>
</dbReference>
<evidence type="ECO:0000256" key="5">
    <source>
        <dbReference type="PIRSR" id="PIRSR017617-1"/>
    </source>
</evidence>
<dbReference type="InterPro" id="IPR023603">
    <property type="entry name" value="Low_specificity_L-TA-like"/>
</dbReference>
<comment type="similarity">
    <text evidence="2">Belongs to the threonine aldolase family.</text>
</comment>
<proteinExistence type="inferred from homology"/>
<dbReference type="EC" id="4.1.2.48" evidence="7"/>
<evidence type="ECO:0000256" key="3">
    <source>
        <dbReference type="ARBA" id="ARBA00022898"/>
    </source>
</evidence>
<evidence type="ECO:0000256" key="1">
    <source>
        <dbReference type="ARBA" id="ARBA00001933"/>
    </source>
</evidence>
<dbReference type="FunFam" id="3.40.640.10:FF:000030">
    <property type="entry name" value="Low-specificity L-threonine aldolase"/>
    <property type="match status" value="1"/>
</dbReference>
<dbReference type="PANTHER" id="PTHR48097">
    <property type="entry name" value="L-THREONINE ALDOLASE-RELATED"/>
    <property type="match status" value="1"/>
</dbReference>
<evidence type="ECO:0000256" key="4">
    <source>
        <dbReference type="ARBA" id="ARBA00023239"/>
    </source>
</evidence>
<keyword evidence="3" id="KW-0663">Pyridoxal phosphate</keyword>
<comment type="caution">
    <text evidence="7">The sequence shown here is derived from an EMBL/GenBank/DDBJ whole genome shotgun (WGS) entry which is preliminary data.</text>
</comment>
<dbReference type="GO" id="GO:0008732">
    <property type="term" value="F:L-allo-threonine aldolase activity"/>
    <property type="evidence" value="ECO:0007669"/>
    <property type="project" value="TreeGrafter"/>
</dbReference>
<feature type="modified residue" description="N6-(pyridoxal phosphate)lysine" evidence="5">
    <location>
        <position position="201"/>
    </location>
</feature>
<dbReference type="NCBIfam" id="NF041359">
    <property type="entry name" value="GntG_guanitoxin"/>
    <property type="match status" value="1"/>
</dbReference>
<dbReference type="SUPFAM" id="SSF53383">
    <property type="entry name" value="PLP-dependent transferases"/>
    <property type="match status" value="1"/>
</dbReference>
<keyword evidence="4 7" id="KW-0456">Lyase</keyword>
<dbReference type="CDD" id="cd06502">
    <property type="entry name" value="TA_like"/>
    <property type="match status" value="1"/>
</dbReference>
<name>A0A537IPW0_9BACT</name>
<dbReference type="EMBL" id="VBAP01000072">
    <property type="protein sequence ID" value="TMI73371.1"/>
    <property type="molecule type" value="Genomic_DNA"/>
</dbReference>
<evidence type="ECO:0000313" key="7">
    <source>
        <dbReference type="EMBL" id="TMI73371.1"/>
    </source>
</evidence>
<protein>
    <submittedName>
        <fullName evidence="7">Low-specificity L-threonine aldolase</fullName>
        <ecNumber evidence="7">4.1.2.48</ecNumber>
    </submittedName>
</protein>
<dbReference type="NCBIfam" id="NF007825">
    <property type="entry name" value="PRK10534.1"/>
    <property type="match status" value="1"/>
</dbReference>
<evidence type="ECO:0000259" key="6">
    <source>
        <dbReference type="Pfam" id="PF01212"/>
    </source>
</evidence>
<dbReference type="Gene3D" id="3.90.1150.10">
    <property type="entry name" value="Aspartate Aminotransferase, domain 1"/>
    <property type="match status" value="1"/>
</dbReference>
<evidence type="ECO:0000256" key="2">
    <source>
        <dbReference type="ARBA" id="ARBA00006966"/>
    </source>
</evidence>
<dbReference type="InterPro" id="IPR001597">
    <property type="entry name" value="ArAA_b-elim_lyase/Thr_aldolase"/>
</dbReference>
<gene>
    <name evidence="7" type="primary">ltaE</name>
    <name evidence="7" type="ORF">E6H05_09875</name>
</gene>
<dbReference type="Pfam" id="PF01212">
    <property type="entry name" value="Beta_elim_lyase"/>
    <property type="match status" value="1"/>
</dbReference>
<dbReference type="InterPro" id="IPR015424">
    <property type="entry name" value="PyrdxlP-dep_Trfase"/>
</dbReference>
<dbReference type="PIRSF" id="PIRSF017617">
    <property type="entry name" value="Thr_aldolase"/>
    <property type="match status" value="1"/>
</dbReference>
<dbReference type="Proteomes" id="UP000318834">
    <property type="component" value="Unassembled WGS sequence"/>
</dbReference>
<accession>A0A537IPW0</accession>
<dbReference type="PANTHER" id="PTHR48097:SF9">
    <property type="entry name" value="L-THREONINE ALDOLASE"/>
    <property type="match status" value="1"/>
</dbReference>
<dbReference type="GO" id="GO:0006567">
    <property type="term" value="P:L-threonine catabolic process"/>
    <property type="evidence" value="ECO:0007669"/>
    <property type="project" value="TreeGrafter"/>
</dbReference>
<dbReference type="AlphaFoldDB" id="A0A537IPW0"/>
<feature type="domain" description="Aromatic amino acid beta-eliminating lyase/threonine aldolase" evidence="6">
    <location>
        <begin position="5"/>
        <end position="288"/>
    </location>
</feature>
<reference evidence="7 8" key="1">
    <citation type="journal article" date="2019" name="Nat. Microbiol.">
        <title>Mediterranean grassland soil C-N compound turnover is dependent on rainfall and depth, and is mediated by genomically divergent microorganisms.</title>
        <authorList>
            <person name="Diamond S."/>
            <person name="Andeer P.F."/>
            <person name="Li Z."/>
            <person name="Crits-Christoph A."/>
            <person name="Burstein D."/>
            <person name="Anantharaman K."/>
            <person name="Lane K.R."/>
            <person name="Thomas B.C."/>
            <person name="Pan C."/>
            <person name="Northen T.R."/>
            <person name="Banfield J.F."/>
        </authorList>
    </citation>
    <scope>NUCLEOTIDE SEQUENCE [LARGE SCALE GENOMIC DNA]</scope>
    <source>
        <strain evidence="7">NP_8</strain>
    </source>
</reference>
<dbReference type="GO" id="GO:0005829">
    <property type="term" value="C:cytosol"/>
    <property type="evidence" value="ECO:0007669"/>
    <property type="project" value="TreeGrafter"/>
</dbReference>
<dbReference type="GO" id="GO:0006545">
    <property type="term" value="P:glycine biosynthetic process"/>
    <property type="evidence" value="ECO:0007669"/>
    <property type="project" value="TreeGrafter"/>
</dbReference>
<dbReference type="Gene3D" id="3.40.640.10">
    <property type="entry name" value="Type I PLP-dependent aspartate aminotransferase-like (Major domain)"/>
    <property type="match status" value="1"/>
</dbReference>
<dbReference type="FunFam" id="3.90.1150.10:FF:000041">
    <property type="entry name" value="Low-specificity L-threonine aldolase"/>
    <property type="match status" value="1"/>
</dbReference>
<organism evidence="7 8">
    <name type="scientific">Candidatus Segetimicrobium genomatis</name>
    <dbReference type="NCBI Taxonomy" id="2569760"/>
    <lineage>
        <taxon>Bacteria</taxon>
        <taxon>Bacillati</taxon>
        <taxon>Candidatus Sysuimicrobiota</taxon>
        <taxon>Candidatus Sysuimicrobiia</taxon>
        <taxon>Candidatus Sysuimicrobiales</taxon>
        <taxon>Candidatus Segetimicrobiaceae</taxon>
        <taxon>Candidatus Segetimicrobium</taxon>
    </lineage>
</organism>